<accession>A0A9W9RDG2</accession>
<dbReference type="GO" id="GO:0005634">
    <property type="term" value="C:nucleus"/>
    <property type="evidence" value="ECO:0007669"/>
    <property type="project" value="UniProtKB-SubCell"/>
</dbReference>
<comment type="similarity">
    <text evidence="5">Belongs to the MATALPHA1 family.</text>
</comment>
<keyword evidence="1 5" id="KW-0805">Transcription regulation</keyword>
<dbReference type="EMBL" id="JAPZBR010000003">
    <property type="protein sequence ID" value="KAJ5358026.1"/>
    <property type="molecule type" value="Genomic_DNA"/>
</dbReference>
<keyword evidence="3 5" id="KW-0804">Transcription</keyword>
<dbReference type="InterPro" id="IPR006856">
    <property type="entry name" value="MATalpha_HMGbox"/>
</dbReference>
<evidence type="ECO:0000256" key="5">
    <source>
        <dbReference type="RuleBase" id="RU003516"/>
    </source>
</evidence>
<evidence type="ECO:0000256" key="4">
    <source>
        <dbReference type="ARBA" id="ARBA00023242"/>
    </source>
</evidence>
<organism evidence="7 8">
    <name type="scientific">Penicillium brevicompactum</name>
    <dbReference type="NCBI Taxonomy" id="5074"/>
    <lineage>
        <taxon>Eukaryota</taxon>
        <taxon>Fungi</taxon>
        <taxon>Dikarya</taxon>
        <taxon>Ascomycota</taxon>
        <taxon>Pezizomycotina</taxon>
        <taxon>Eurotiomycetes</taxon>
        <taxon>Eurotiomycetidae</taxon>
        <taxon>Eurotiales</taxon>
        <taxon>Aspergillaceae</taxon>
        <taxon>Penicillium</taxon>
    </lineage>
</organism>
<name>A0A9W9RDG2_PENBR</name>
<reference evidence="7" key="2">
    <citation type="journal article" date="2023" name="IMA Fungus">
        <title>Comparative genomic study of the Penicillium genus elucidates a diverse pangenome and 15 lateral gene transfer events.</title>
        <authorList>
            <person name="Petersen C."/>
            <person name="Sorensen T."/>
            <person name="Nielsen M.R."/>
            <person name="Sondergaard T.E."/>
            <person name="Sorensen J.L."/>
            <person name="Fitzpatrick D.A."/>
            <person name="Frisvad J.C."/>
            <person name="Nielsen K.L."/>
        </authorList>
    </citation>
    <scope>NUCLEOTIDE SEQUENCE</scope>
    <source>
        <strain evidence="7">IBT 35675</strain>
    </source>
</reference>
<feature type="domain" description="Alpha box" evidence="6">
    <location>
        <begin position="133"/>
        <end position="188"/>
    </location>
</feature>
<protein>
    <submittedName>
        <fullName evidence="7">Transcriptional regulator family: HMG</fullName>
    </submittedName>
</protein>
<dbReference type="Pfam" id="PF04769">
    <property type="entry name" value="MATalpha_HMGbox"/>
    <property type="match status" value="1"/>
</dbReference>
<reference evidence="7" key="1">
    <citation type="submission" date="2022-12" db="EMBL/GenBank/DDBJ databases">
        <authorList>
            <person name="Petersen C."/>
        </authorList>
    </citation>
    <scope>NUCLEOTIDE SEQUENCE</scope>
    <source>
        <strain evidence="7">IBT 35675</strain>
    </source>
</reference>
<comment type="subcellular location">
    <subcellularLocation>
        <location evidence="5">Nucleus</location>
    </subcellularLocation>
</comment>
<dbReference type="GO" id="GO:0008301">
    <property type="term" value="F:DNA binding, bending"/>
    <property type="evidence" value="ECO:0007669"/>
    <property type="project" value="InterPro"/>
</dbReference>
<evidence type="ECO:0000259" key="6">
    <source>
        <dbReference type="PROSITE" id="PS51325"/>
    </source>
</evidence>
<proteinExistence type="inferred from homology"/>
<comment type="caution">
    <text evidence="7">The sequence shown here is derived from an EMBL/GenBank/DDBJ whole genome shotgun (WGS) entry which is preliminary data.</text>
</comment>
<keyword evidence="8" id="KW-1185">Reference proteome</keyword>
<keyword evidence="2 5" id="KW-0238">DNA-binding</keyword>
<evidence type="ECO:0000256" key="3">
    <source>
        <dbReference type="ARBA" id="ARBA00023163"/>
    </source>
</evidence>
<dbReference type="PROSITE" id="PS51325">
    <property type="entry name" value="ALPHA_BOX"/>
    <property type="match status" value="1"/>
</dbReference>
<evidence type="ECO:0000313" key="7">
    <source>
        <dbReference type="EMBL" id="KAJ5358026.1"/>
    </source>
</evidence>
<evidence type="ECO:0000256" key="2">
    <source>
        <dbReference type="ARBA" id="ARBA00023125"/>
    </source>
</evidence>
<evidence type="ECO:0000313" key="8">
    <source>
        <dbReference type="Proteomes" id="UP001148299"/>
    </source>
</evidence>
<keyword evidence="4 5" id="KW-0539">Nucleus</keyword>
<dbReference type="AlphaFoldDB" id="A0A9W9RDG2"/>
<gene>
    <name evidence="7" type="ORF">N7541_005184</name>
</gene>
<sequence>MAPAMSTLVGAPTPPTVPAGFGAVHLEMLLFRYIETLEMHHAMRVLARWPNDSPPGVFAAEVLAELPSNYFQLPRLLPTGPRFVFINHSLVLRRVTKAVAMQLLDPAATAGCVGTLPITANPVPVPVSVQPQRRLRPLNSFMIFRSFCSGLFPGIPQRVKSMAISQMWAEDTLKPQWAVLAKAYTIVRDHFLVSVPSLQIFVEECLPLIGLSNAPQYATMCGWSVVSEEGAMNLVKSSGPTVSQRFVPHPISVRAVVEWCIQRGYATPRNEEWPKYVLEGGSVFAVDRSGDRVIEEPQDWVIRDVPQWPTEEFEADEMYSDIDDNPPTICEPAEIDYGMDLFVDEDESFDDGSQFFANAGALTGQL</sequence>
<dbReference type="GO" id="GO:0045895">
    <property type="term" value="P:positive regulation of mating-type specific transcription, DNA-templated"/>
    <property type="evidence" value="ECO:0007669"/>
    <property type="project" value="InterPro"/>
</dbReference>
<evidence type="ECO:0000256" key="1">
    <source>
        <dbReference type="ARBA" id="ARBA00023015"/>
    </source>
</evidence>
<dbReference type="Proteomes" id="UP001148299">
    <property type="component" value="Unassembled WGS sequence"/>
</dbReference>